<dbReference type="Gene3D" id="3.40.630.10">
    <property type="entry name" value="Zn peptidases"/>
    <property type="match status" value="1"/>
</dbReference>
<organism evidence="10 11">
    <name type="scientific">Basidiobolus meristosporus CBS 931.73</name>
    <dbReference type="NCBI Taxonomy" id="1314790"/>
    <lineage>
        <taxon>Eukaryota</taxon>
        <taxon>Fungi</taxon>
        <taxon>Fungi incertae sedis</taxon>
        <taxon>Zoopagomycota</taxon>
        <taxon>Entomophthoromycotina</taxon>
        <taxon>Basidiobolomycetes</taxon>
        <taxon>Basidiobolales</taxon>
        <taxon>Basidiobolaceae</taxon>
        <taxon>Basidiobolus</taxon>
    </lineage>
</organism>
<evidence type="ECO:0000256" key="5">
    <source>
        <dbReference type="ARBA" id="ARBA00022833"/>
    </source>
</evidence>
<feature type="region of interest" description="Disordered" evidence="7">
    <location>
        <begin position="467"/>
        <end position="490"/>
    </location>
</feature>
<dbReference type="PANTHER" id="PTHR12147">
    <property type="entry name" value="METALLOPEPTIDASE M28 FAMILY MEMBER"/>
    <property type="match status" value="1"/>
</dbReference>
<dbReference type="Proteomes" id="UP000193498">
    <property type="component" value="Unassembled WGS sequence"/>
</dbReference>
<keyword evidence="3 6" id="KW-0645">Protease</keyword>
<protein>
    <recommendedName>
        <fullName evidence="6">Peptide hydrolase</fullName>
        <ecNumber evidence="6">3.4.-.-</ecNumber>
    </recommendedName>
</protein>
<accession>A0A1Y1XNM3</accession>
<evidence type="ECO:0000256" key="1">
    <source>
        <dbReference type="ARBA" id="ARBA00001947"/>
    </source>
</evidence>
<evidence type="ECO:0000256" key="6">
    <source>
        <dbReference type="RuleBase" id="RU361240"/>
    </source>
</evidence>
<dbReference type="Pfam" id="PF04389">
    <property type="entry name" value="Peptidase_M28"/>
    <property type="match status" value="1"/>
</dbReference>
<feature type="domain" description="PA" evidence="8">
    <location>
        <begin position="121"/>
        <end position="210"/>
    </location>
</feature>
<evidence type="ECO:0000256" key="2">
    <source>
        <dbReference type="ARBA" id="ARBA00005634"/>
    </source>
</evidence>
<dbReference type="InterPro" id="IPR046450">
    <property type="entry name" value="PA_dom_sf"/>
</dbReference>
<keyword evidence="4 6" id="KW-0378">Hydrolase</keyword>
<feature type="signal peptide" evidence="6">
    <location>
        <begin position="1"/>
        <end position="17"/>
    </location>
</feature>
<feature type="chain" id="PRO_5011833682" description="Peptide hydrolase" evidence="6">
    <location>
        <begin position="18"/>
        <end position="490"/>
    </location>
</feature>
<evidence type="ECO:0000313" key="10">
    <source>
        <dbReference type="EMBL" id="ORX87360.1"/>
    </source>
</evidence>
<dbReference type="GO" id="GO:0008235">
    <property type="term" value="F:metalloexopeptidase activity"/>
    <property type="evidence" value="ECO:0007669"/>
    <property type="project" value="InterPro"/>
</dbReference>
<dbReference type="GO" id="GO:0006508">
    <property type="term" value="P:proteolysis"/>
    <property type="evidence" value="ECO:0007669"/>
    <property type="project" value="UniProtKB-KW"/>
</dbReference>
<dbReference type="AlphaFoldDB" id="A0A1Y1XNM3"/>
<evidence type="ECO:0000256" key="4">
    <source>
        <dbReference type="ARBA" id="ARBA00022801"/>
    </source>
</evidence>
<evidence type="ECO:0000313" key="11">
    <source>
        <dbReference type="Proteomes" id="UP000193498"/>
    </source>
</evidence>
<evidence type="ECO:0000259" key="9">
    <source>
        <dbReference type="Pfam" id="PF04389"/>
    </source>
</evidence>
<keyword evidence="10" id="KW-0031">Aminopeptidase</keyword>
<dbReference type="SUPFAM" id="SSF53187">
    <property type="entry name" value="Zn-dependent exopeptidases"/>
    <property type="match status" value="1"/>
</dbReference>
<dbReference type="PANTHER" id="PTHR12147:SF26">
    <property type="entry name" value="PEPTIDASE M28 DOMAIN-CONTAINING PROTEIN"/>
    <property type="match status" value="1"/>
</dbReference>
<dbReference type="InterPro" id="IPR003137">
    <property type="entry name" value="PA_domain"/>
</dbReference>
<dbReference type="InParanoid" id="A0A1Y1XNM3"/>
<dbReference type="OrthoDB" id="10013407at2759"/>
<dbReference type="STRING" id="1314790.A0A1Y1XNM3"/>
<dbReference type="EC" id="3.4.-.-" evidence="6"/>
<gene>
    <name evidence="10" type="ORF">K493DRAFT_319688</name>
</gene>
<comment type="caution">
    <text evidence="10">The sequence shown here is derived from an EMBL/GenBank/DDBJ whole genome shotgun (WGS) entry which is preliminary data.</text>
</comment>
<name>A0A1Y1XNM3_9FUNG</name>
<sequence>MKASTAILALAATAVTASQYEGLRSEWLQNKITLKGLLRHTDNLQKFANQNNHTRVFGSKGHRLTLDYIHKLVKDAGYEVTLQEFTAPYSEVTAEKLEVLGKGYEIGAMRSTASTPAGGLTAPLILIPDTKGAAGCNNKSFAGLNLNGKIALIERGSCAFNDKSVNAAKHGAVAAVIYNNSPGGLRGTLGNEGTSAIPTGGVSQEVGRALIDLLKKGKVKATIDIGELREDRKTYNIIAETKGGDPNHVILLGAHTDSVRAGPGINDNGSGSSALLEVAYQFRDLRPRNKVRFGWWAGEEFGLLGSKHYVKTMGKADIDNVAVVLNFDMVASPNYIIRTYNGDSSGLPVPAGSEVITKLFEDHFEAKDVVYESSVVPYSRTDVGPFAAVGIPSGGLDTGAEKIKTEEQARKFGGKAGVALDPCYHQACDTTENLAHYAFLVNARGIAHALAVYSHDVSSVAKARASKAAPVKRPSVTSESESDGCTLPDI</sequence>
<dbReference type="GO" id="GO:0004177">
    <property type="term" value="F:aminopeptidase activity"/>
    <property type="evidence" value="ECO:0007669"/>
    <property type="project" value="UniProtKB-KW"/>
</dbReference>
<dbReference type="EMBL" id="MCFE01000555">
    <property type="protein sequence ID" value="ORX87360.1"/>
    <property type="molecule type" value="Genomic_DNA"/>
</dbReference>
<comment type="similarity">
    <text evidence="2">Belongs to the peptidase M28 family. M28B subfamily.</text>
</comment>
<evidence type="ECO:0000259" key="8">
    <source>
        <dbReference type="Pfam" id="PF02225"/>
    </source>
</evidence>
<dbReference type="InterPro" id="IPR007484">
    <property type="entry name" value="Peptidase_M28"/>
</dbReference>
<keyword evidence="5 6" id="KW-0862">Zinc</keyword>
<dbReference type="Pfam" id="PF02225">
    <property type="entry name" value="PA"/>
    <property type="match status" value="1"/>
</dbReference>
<reference evidence="10 11" key="1">
    <citation type="submission" date="2016-07" db="EMBL/GenBank/DDBJ databases">
        <title>Pervasive Adenine N6-methylation of Active Genes in Fungi.</title>
        <authorList>
            <consortium name="DOE Joint Genome Institute"/>
            <person name="Mondo S.J."/>
            <person name="Dannebaum R.O."/>
            <person name="Kuo R.C."/>
            <person name="Labutti K."/>
            <person name="Haridas S."/>
            <person name="Kuo A."/>
            <person name="Salamov A."/>
            <person name="Ahrendt S.R."/>
            <person name="Lipzen A."/>
            <person name="Sullivan W."/>
            <person name="Andreopoulos W.B."/>
            <person name="Clum A."/>
            <person name="Lindquist E."/>
            <person name="Daum C."/>
            <person name="Ramamoorthy G.K."/>
            <person name="Gryganskyi A."/>
            <person name="Culley D."/>
            <person name="Magnuson J.K."/>
            <person name="James T.Y."/>
            <person name="O'Malley M.A."/>
            <person name="Stajich J.E."/>
            <person name="Spatafora J.W."/>
            <person name="Visel A."/>
            <person name="Grigoriev I.V."/>
        </authorList>
    </citation>
    <scope>NUCLEOTIDE SEQUENCE [LARGE SCALE GENOMIC DNA]</scope>
    <source>
        <strain evidence="10 11">CBS 931.73</strain>
    </source>
</reference>
<proteinExistence type="inferred from homology"/>
<keyword evidence="6" id="KW-0732">Signal</keyword>
<dbReference type="InterPro" id="IPR045175">
    <property type="entry name" value="M28_fam"/>
</dbReference>
<dbReference type="SUPFAM" id="SSF52025">
    <property type="entry name" value="PA domain"/>
    <property type="match status" value="1"/>
</dbReference>
<feature type="domain" description="Peptidase M28" evidence="9">
    <location>
        <begin position="236"/>
        <end position="447"/>
    </location>
</feature>
<dbReference type="GO" id="GO:0046872">
    <property type="term" value="F:metal ion binding"/>
    <property type="evidence" value="ECO:0007669"/>
    <property type="project" value="UniProtKB-KW"/>
</dbReference>
<keyword evidence="6" id="KW-0479">Metal-binding</keyword>
<evidence type="ECO:0000256" key="3">
    <source>
        <dbReference type="ARBA" id="ARBA00022670"/>
    </source>
</evidence>
<evidence type="ECO:0000256" key="7">
    <source>
        <dbReference type="SAM" id="MobiDB-lite"/>
    </source>
</evidence>
<keyword evidence="11" id="KW-1185">Reference proteome</keyword>
<dbReference type="Gene3D" id="3.50.30.30">
    <property type="match status" value="1"/>
</dbReference>
<comment type="cofactor">
    <cofactor evidence="1">
        <name>Zn(2+)</name>
        <dbReference type="ChEBI" id="CHEBI:29105"/>
    </cofactor>
</comment>